<sequence>MRNGDRGSQLPSETDRFQDESLQHFSSLDGMTKTLGTVLHYRNCTMGHNMITMDIVRRILEDQSADADASLDWVHE</sequence>
<dbReference type="Proteomes" id="UP001434883">
    <property type="component" value="Unassembled WGS sequence"/>
</dbReference>
<reference evidence="2 3" key="1">
    <citation type="submission" date="2021-06" db="EMBL/GenBank/DDBJ databases">
        <authorList>
            <person name="Palmer J.M."/>
        </authorList>
    </citation>
    <scope>NUCLEOTIDE SEQUENCE [LARGE SCALE GENOMIC DNA]</scope>
    <source>
        <strain evidence="2 3">XC_2019</strain>
        <tissue evidence="2">Muscle</tissue>
    </source>
</reference>
<accession>A0ABV0QIR1</accession>
<dbReference type="EMBL" id="JAHRIN010011994">
    <property type="protein sequence ID" value="MEQ2195716.1"/>
    <property type="molecule type" value="Genomic_DNA"/>
</dbReference>
<evidence type="ECO:0000313" key="2">
    <source>
        <dbReference type="EMBL" id="MEQ2195716.1"/>
    </source>
</evidence>
<keyword evidence="3" id="KW-1185">Reference proteome</keyword>
<feature type="region of interest" description="Disordered" evidence="1">
    <location>
        <begin position="1"/>
        <end position="20"/>
    </location>
</feature>
<name>A0ABV0QIR1_9TELE</name>
<organism evidence="2 3">
    <name type="scientific">Xenoophorus captivus</name>
    <dbReference type="NCBI Taxonomy" id="1517983"/>
    <lineage>
        <taxon>Eukaryota</taxon>
        <taxon>Metazoa</taxon>
        <taxon>Chordata</taxon>
        <taxon>Craniata</taxon>
        <taxon>Vertebrata</taxon>
        <taxon>Euteleostomi</taxon>
        <taxon>Actinopterygii</taxon>
        <taxon>Neopterygii</taxon>
        <taxon>Teleostei</taxon>
        <taxon>Neoteleostei</taxon>
        <taxon>Acanthomorphata</taxon>
        <taxon>Ovalentaria</taxon>
        <taxon>Atherinomorphae</taxon>
        <taxon>Cyprinodontiformes</taxon>
        <taxon>Goodeidae</taxon>
        <taxon>Xenoophorus</taxon>
    </lineage>
</organism>
<protein>
    <submittedName>
        <fullName evidence="2">Uncharacterized protein</fullName>
    </submittedName>
</protein>
<gene>
    <name evidence="2" type="ORF">XENOCAPTIV_017248</name>
</gene>
<evidence type="ECO:0000256" key="1">
    <source>
        <dbReference type="SAM" id="MobiDB-lite"/>
    </source>
</evidence>
<evidence type="ECO:0000313" key="3">
    <source>
        <dbReference type="Proteomes" id="UP001434883"/>
    </source>
</evidence>
<proteinExistence type="predicted"/>
<comment type="caution">
    <text evidence="2">The sequence shown here is derived from an EMBL/GenBank/DDBJ whole genome shotgun (WGS) entry which is preliminary data.</text>
</comment>